<dbReference type="GO" id="GO:0005524">
    <property type="term" value="F:ATP binding"/>
    <property type="evidence" value="ECO:0007669"/>
    <property type="project" value="UniProtKB-KW"/>
</dbReference>
<sequence length="625" mass="69345">MNHFFKNHKRLTSTFNIFGSSNLSKRSRALFSSFASDLLEPDSWKSMEGLVRCKANYVPLSPISFLERSATVYRQRTSVIYGSLKFTWAETHQRCLKLASALSQLGISRGDVRNGEKRDVTFNLVSLRCSVLRCSSIILLLVNLFISKVAVLAPNVPAMYELHFAVPMAGAVFCTLNTRHDSNMVSILLKHSEAKIIFVDHQLLDIARGALDLLEKTGTKPPMVVLISESDGSSPTGSSSSSYEYESLLANGHSGFEIRQPESEWDPISVNYTSGTTSSPKGVVYSHRGAYLNTLATLFLHGIGTMPVYLWTVPMFHCNGWCLTWGMAAQGGTNVCLRKVTPKDIFDRIDQHKVTHMAGAPTVLSMIVNSEVRDRKTLPHKVEIMTGGAPPPPQIFFKMEELGFGVSQLYGLTETYGPGTYCSWKPEWDSLPLNERLKMKARQGVQHLGLEDVDIKDPVTMESVPADGKTIGEIMFRGNTVMSGYLKDLKATEDAFSGGWFRSGDLAVKHSDGYIEVKDRAKDIVITGGENVCTLEVETVLYNHPAILEAAVVGRPDDFWGQTPCAFVKIKEGFDVDAQDIIKFCKDHLPHYMAPKTVIFEDLPRNSTGKVQKFILREKAKALPP</sequence>
<dbReference type="AlphaFoldDB" id="A0A5N5MNC6"/>
<dbReference type="CDD" id="cd12118">
    <property type="entry name" value="ttLC_FACS_AEE21_like"/>
    <property type="match status" value="1"/>
</dbReference>
<protein>
    <recommendedName>
        <fullName evidence="10">AMP-dependent synthetase/ligase domain-containing protein</fullName>
    </recommendedName>
</protein>
<reference evidence="9" key="1">
    <citation type="journal article" date="2019" name="Gigascience">
        <title>De novo genome assembly of the endangered Acer yangbiense, a plant species with extremely small populations endemic to Yunnan Province, China.</title>
        <authorList>
            <person name="Yang J."/>
            <person name="Wariss H.M."/>
            <person name="Tao L."/>
            <person name="Zhang R."/>
            <person name="Yun Q."/>
            <person name="Hollingsworth P."/>
            <person name="Dao Z."/>
            <person name="Luo G."/>
            <person name="Guo H."/>
            <person name="Ma Y."/>
            <person name="Sun W."/>
        </authorList>
    </citation>
    <scope>NUCLEOTIDE SEQUENCE [LARGE SCALE GENOMIC DNA]</scope>
    <source>
        <strain evidence="9">cv. br00</strain>
    </source>
</reference>
<dbReference type="PROSITE" id="PS00455">
    <property type="entry name" value="AMP_BINDING"/>
    <property type="match status" value="1"/>
</dbReference>
<dbReference type="SUPFAM" id="SSF56801">
    <property type="entry name" value="Acetyl-CoA synthetase-like"/>
    <property type="match status" value="1"/>
</dbReference>
<name>A0A5N5MNC6_9ROSI</name>
<evidence type="ECO:0000256" key="4">
    <source>
        <dbReference type="ARBA" id="ARBA00022741"/>
    </source>
</evidence>
<evidence type="ECO:0000256" key="2">
    <source>
        <dbReference type="ARBA" id="ARBA00006432"/>
    </source>
</evidence>
<dbReference type="InterPro" id="IPR025110">
    <property type="entry name" value="AMP-bd_C"/>
</dbReference>
<dbReference type="InterPro" id="IPR000873">
    <property type="entry name" value="AMP-dep_synth/lig_dom"/>
</dbReference>
<dbReference type="InterPro" id="IPR045851">
    <property type="entry name" value="AMP-bd_C_sf"/>
</dbReference>
<evidence type="ECO:0000256" key="1">
    <source>
        <dbReference type="ARBA" id="ARBA00004514"/>
    </source>
</evidence>
<keyword evidence="5" id="KW-0067">ATP-binding</keyword>
<evidence type="ECO:0000259" key="7">
    <source>
        <dbReference type="Pfam" id="PF13193"/>
    </source>
</evidence>
<comment type="caution">
    <text evidence="8">The sequence shown here is derived from an EMBL/GenBank/DDBJ whole genome shotgun (WGS) entry which is preliminary data.</text>
</comment>
<dbReference type="Proteomes" id="UP000326939">
    <property type="component" value="Chromosome 5"/>
</dbReference>
<dbReference type="InterPro" id="IPR042099">
    <property type="entry name" value="ANL_N_sf"/>
</dbReference>
<dbReference type="FunFam" id="3.30.300.30:FF:000008">
    <property type="entry name" value="2,3-dihydroxybenzoate-AMP ligase"/>
    <property type="match status" value="1"/>
</dbReference>
<dbReference type="Pfam" id="PF13193">
    <property type="entry name" value="AMP-binding_C"/>
    <property type="match status" value="1"/>
</dbReference>
<evidence type="ECO:0000256" key="5">
    <source>
        <dbReference type="ARBA" id="ARBA00022840"/>
    </source>
</evidence>
<comment type="subcellular location">
    <subcellularLocation>
        <location evidence="1">Cytoplasm</location>
        <location evidence="1">Cytosol</location>
    </subcellularLocation>
</comment>
<evidence type="ECO:0008006" key="10">
    <source>
        <dbReference type="Google" id="ProtNLM"/>
    </source>
</evidence>
<accession>A0A5N5MNC6</accession>
<keyword evidence="9" id="KW-1185">Reference proteome</keyword>
<evidence type="ECO:0000256" key="3">
    <source>
        <dbReference type="ARBA" id="ARBA00022598"/>
    </source>
</evidence>
<dbReference type="Pfam" id="PF00501">
    <property type="entry name" value="AMP-binding"/>
    <property type="match status" value="1"/>
</dbReference>
<evidence type="ECO:0000313" key="9">
    <source>
        <dbReference type="Proteomes" id="UP000326939"/>
    </source>
</evidence>
<dbReference type="PANTHER" id="PTHR43859">
    <property type="entry name" value="ACYL-ACTIVATING ENZYME"/>
    <property type="match status" value="1"/>
</dbReference>
<dbReference type="EMBL" id="VDCV01000005">
    <property type="protein sequence ID" value="KAB5556685.1"/>
    <property type="molecule type" value="Genomic_DNA"/>
</dbReference>
<proteinExistence type="inferred from homology"/>
<dbReference type="Gene3D" id="3.30.300.30">
    <property type="match status" value="1"/>
</dbReference>
<dbReference type="InterPro" id="IPR020845">
    <property type="entry name" value="AMP-binding_CS"/>
</dbReference>
<organism evidence="8 9">
    <name type="scientific">Salix brachista</name>
    <dbReference type="NCBI Taxonomy" id="2182728"/>
    <lineage>
        <taxon>Eukaryota</taxon>
        <taxon>Viridiplantae</taxon>
        <taxon>Streptophyta</taxon>
        <taxon>Embryophyta</taxon>
        <taxon>Tracheophyta</taxon>
        <taxon>Spermatophyta</taxon>
        <taxon>Magnoliopsida</taxon>
        <taxon>eudicotyledons</taxon>
        <taxon>Gunneridae</taxon>
        <taxon>Pentapetalae</taxon>
        <taxon>rosids</taxon>
        <taxon>fabids</taxon>
        <taxon>Malpighiales</taxon>
        <taxon>Salicaceae</taxon>
        <taxon>Saliceae</taxon>
        <taxon>Salix</taxon>
    </lineage>
</organism>
<dbReference type="Gene3D" id="3.40.50.12780">
    <property type="entry name" value="N-terminal domain of ligase-like"/>
    <property type="match status" value="1"/>
</dbReference>
<evidence type="ECO:0000259" key="6">
    <source>
        <dbReference type="Pfam" id="PF00501"/>
    </source>
</evidence>
<keyword evidence="4" id="KW-0547">Nucleotide-binding</keyword>
<gene>
    <name evidence="8" type="ORF">DKX38_007594</name>
</gene>
<dbReference type="GO" id="GO:0031956">
    <property type="term" value="F:medium-chain fatty acid-CoA ligase activity"/>
    <property type="evidence" value="ECO:0007669"/>
    <property type="project" value="UniProtKB-ARBA"/>
</dbReference>
<keyword evidence="3" id="KW-0436">Ligase</keyword>
<dbReference type="GO" id="GO:0005829">
    <property type="term" value="C:cytosol"/>
    <property type="evidence" value="ECO:0007669"/>
    <property type="project" value="UniProtKB-SubCell"/>
</dbReference>
<dbReference type="NCBIfam" id="NF006020">
    <property type="entry name" value="PRK08162.1"/>
    <property type="match status" value="1"/>
</dbReference>
<dbReference type="Gene3D" id="3.40.50.980">
    <property type="match status" value="1"/>
</dbReference>
<feature type="domain" description="AMP-dependent synthetase/ligase" evidence="6">
    <location>
        <begin position="148"/>
        <end position="486"/>
    </location>
</feature>
<dbReference type="PANTHER" id="PTHR43859:SF5">
    <property type="entry name" value="ISOVALERATE--COA LIGASE AAE2"/>
    <property type="match status" value="1"/>
</dbReference>
<evidence type="ECO:0000313" key="8">
    <source>
        <dbReference type="EMBL" id="KAB5556685.1"/>
    </source>
</evidence>
<feature type="domain" description="AMP-binding enzyme C-terminal" evidence="7">
    <location>
        <begin position="536"/>
        <end position="610"/>
    </location>
</feature>
<comment type="similarity">
    <text evidence="2">Belongs to the ATP-dependent AMP-binding enzyme family.</text>
</comment>